<evidence type="ECO:0008006" key="8">
    <source>
        <dbReference type="Google" id="ProtNLM"/>
    </source>
</evidence>
<dbReference type="RefSeq" id="XP_013237082.1">
    <property type="nucleotide sequence ID" value="XM_013381628.1"/>
</dbReference>
<evidence type="ECO:0000313" key="7">
    <source>
        <dbReference type="Proteomes" id="UP000029725"/>
    </source>
</evidence>
<keyword evidence="4 5" id="KW-0472">Membrane</keyword>
<dbReference type="AlphaFoldDB" id="A0A098VNK6"/>
<dbReference type="GeneID" id="25260475"/>
<dbReference type="EMBL" id="JMKJ01000566">
    <property type="protein sequence ID" value="KGG50638.1"/>
    <property type="molecule type" value="Genomic_DNA"/>
</dbReference>
<protein>
    <recommendedName>
        <fullName evidence="8">Mitochondrial carrier protein</fullName>
    </recommendedName>
</protein>
<gene>
    <name evidence="6" type="ORF">DI09_60p50</name>
</gene>
<dbReference type="Gene3D" id="1.50.40.10">
    <property type="entry name" value="Mitochondrial carrier domain"/>
    <property type="match status" value="1"/>
</dbReference>
<proteinExistence type="predicted"/>
<organism evidence="6 7">
    <name type="scientific">Mitosporidium daphniae</name>
    <dbReference type="NCBI Taxonomy" id="1485682"/>
    <lineage>
        <taxon>Eukaryota</taxon>
        <taxon>Fungi</taxon>
        <taxon>Fungi incertae sedis</taxon>
        <taxon>Microsporidia</taxon>
        <taxon>Mitosporidium</taxon>
    </lineage>
</organism>
<name>A0A098VNK6_9MICR</name>
<evidence type="ECO:0000256" key="2">
    <source>
        <dbReference type="ARBA" id="ARBA00022692"/>
    </source>
</evidence>
<dbReference type="VEuPathDB" id="MicrosporidiaDB:DI09_60p50"/>
<reference evidence="6 7" key="1">
    <citation type="submission" date="2014-04" db="EMBL/GenBank/DDBJ databases">
        <title>A new species of microsporidia sheds light on the evolution of extreme parasitism.</title>
        <authorList>
            <person name="Haag K.L."/>
            <person name="James T.Y."/>
            <person name="Larsson R."/>
            <person name="Schaer T.M."/>
            <person name="Refardt D."/>
            <person name="Pombert J.-F."/>
            <person name="Ebert D."/>
        </authorList>
    </citation>
    <scope>NUCLEOTIDE SEQUENCE [LARGE SCALE GENOMIC DNA]</scope>
    <source>
        <strain evidence="6 7">UGP3</strain>
        <tissue evidence="6">Spores</tissue>
    </source>
</reference>
<dbReference type="OrthoDB" id="250329at2759"/>
<feature type="transmembrane region" description="Helical" evidence="5">
    <location>
        <begin position="53"/>
        <end position="76"/>
    </location>
</feature>
<dbReference type="InterPro" id="IPR018108">
    <property type="entry name" value="MCP_transmembrane"/>
</dbReference>
<dbReference type="HOGENOM" id="CLU_1938667_0_0_1"/>
<dbReference type="Proteomes" id="UP000029725">
    <property type="component" value="Unassembled WGS sequence"/>
</dbReference>
<evidence type="ECO:0000256" key="4">
    <source>
        <dbReference type="ARBA" id="ARBA00023136"/>
    </source>
</evidence>
<feature type="transmembrane region" description="Helical" evidence="5">
    <location>
        <begin position="102"/>
        <end position="124"/>
    </location>
</feature>
<keyword evidence="3 5" id="KW-1133">Transmembrane helix</keyword>
<evidence type="ECO:0000313" key="6">
    <source>
        <dbReference type="EMBL" id="KGG50638.1"/>
    </source>
</evidence>
<evidence type="ECO:0000256" key="3">
    <source>
        <dbReference type="ARBA" id="ARBA00022989"/>
    </source>
</evidence>
<accession>A0A098VNK6</accession>
<dbReference type="SUPFAM" id="SSF103506">
    <property type="entry name" value="Mitochondrial carrier"/>
    <property type="match status" value="1"/>
</dbReference>
<evidence type="ECO:0000256" key="5">
    <source>
        <dbReference type="SAM" id="Phobius"/>
    </source>
</evidence>
<dbReference type="Pfam" id="PF00153">
    <property type="entry name" value="Mito_carr"/>
    <property type="match status" value="1"/>
</dbReference>
<comment type="subcellular location">
    <subcellularLocation>
        <location evidence="1">Membrane</location>
        <topology evidence="1">Multi-pass membrane protein</topology>
    </subcellularLocation>
</comment>
<keyword evidence="7" id="KW-1185">Reference proteome</keyword>
<dbReference type="GO" id="GO:0016020">
    <property type="term" value="C:membrane"/>
    <property type="evidence" value="ECO:0007669"/>
    <property type="project" value="UniProtKB-SubCell"/>
</dbReference>
<keyword evidence="2 5" id="KW-0812">Transmembrane</keyword>
<sequence length="130" mass="14567">MSQTFTEHFPLGQYLAASSIAAIASRTACHPLDTIKINFQKGKTINARMHPALLYRGYVFSTISTIPALSLFLATYERSKYLLASFETSEDSSMLSRFKHHIFSAAIAEVFLLELIFRLSLGLYGRPLKS</sequence>
<evidence type="ECO:0000256" key="1">
    <source>
        <dbReference type="ARBA" id="ARBA00004141"/>
    </source>
</evidence>
<dbReference type="InterPro" id="IPR023395">
    <property type="entry name" value="MCP_dom_sf"/>
</dbReference>
<comment type="caution">
    <text evidence="6">The sequence shown here is derived from an EMBL/GenBank/DDBJ whole genome shotgun (WGS) entry which is preliminary data.</text>
</comment>